<evidence type="ECO:0000313" key="1">
    <source>
        <dbReference type="EMBL" id="GAH37616.1"/>
    </source>
</evidence>
<dbReference type="AlphaFoldDB" id="X1EW63"/>
<sequence length="31" mass="3609">ENSSKVKYIKLTEKGLEVYNLLSEVNKLIKK</sequence>
<accession>X1EW63</accession>
<name>X1EW63_9ZZZZ</name>
<dbReference type="EMBL" id="BARU01010812">
    <property type="protein sequence ID" value="GAH37616.1"/>
    <property type="molecule type" value="Genomic_DNA"/>
</dbReference>
<protein>
    <recommendedName>
        <fullName evidence="2">Winged helix DNA-binding domain-containing protein</fullName>
    </recommendedName>
</protein>
<proteinExistence type="predicted"/>
<organism evidence="1">
    <name type="scientific">marine sediment metagenome</name>
    <dbReference type="NCBI Taxonomy" id="412755"/>
    <lineage>
        <taxon>unclassified sequences</taxon>
        <taxon>metagenomes</taxon>
        <taxon>ecological metagenomes</taxon>
    </lineage>
</organism>
<feature type="non-terminal residue" evidence="1">
    <location>
        <position position="1"/>
    </location>
</feature>
<gene>
    <name evidence="1" type="ORF">S03H2_20506</name>
</gene>
<reference evidence="1" key="1">
    <citation type="journal article" date="2014" name="Front. Microbiol.">
        <title>High frequency of phylogenetically diverse reductive dehalogenase-homologous genes in deep subseafloor sedimentary metagenomes.</title>
        <authorList>
            <person name="Kawai M."/>
            <person name="Futagami T."/>
            <person name="Toyoda A."/>
            <person name="Takaki Y."/>
            <person name="Nishi S."/>
            <person name="Hori S."/>
            <person name="Arai W."/>
            <person name="Tsubouchi T."/>
            <person name="Morono Y."/>
            <person name="Uchiyama I."/>
            <person name="Ito T."/>
            <person name="Fujiyama A."/>
            <person name="Inagaki F."/>
            <person name="Takami H."/>
        </authorList>
    </citation>
    <scope>NUCLEOTIDE SEQUENCE</scope>
    <source>
        <strain evidence="1">Expedition CK06-06</strain>
    </source>
</reference>
<evidence type="ECO:0008006" key="2">
    <source>
        <dbReference type="Google" id="ProtNLM"/>
    </source>
</evidence>
<comment type="caution">
    <text evidence="1">The sequence shown here is derived from an EMBL/GenBank/DDBJ whole genome shotgun (WGS) entry which is preliminary data.</text>
</comment>